<reference evidence="2 3" key="1">
    <citation type="journal article" date="2024" name="Plant Biotechnol. J.">
        <title>Dendrobium thyrsiflorum genome and its molecular insights into genes involved in important horticultural traits.</title>
        <authorList>
            <person name="Chen B."/>
            <person name="Wang J.Y."/>
            <person name="Zheng P.J."/>
            <person name="Li K.L."/>
            <person name="Liang Y.M."/>
            <person name="Chen X.F."/>
            <person name="Zhang C."/>
            <person name="Zhao X."/>
            <person name="He X."/>
            <person name="Zhang G.Q."/>
            <person name="Liu Z.J."/>
            <person name="Xu Q."/>
        </authorList>
    </citation>
    <scope>NUCLEOTIDE SEQUENCE [LARGE SCALE GENOMIC DNA]</scope>
    <source>
        <strain evidence="2">GZMU011</strain>
    </source>
</reference>
<name>A0ABD0U267_DENTH</name>
<feature type="compositionally biased region" description="Polar residues" evidence="1">
    <location>
        <begin position="1"/>
        <end position="11"/>
    </location>
</feature>
<accession>A0ABD0U267</accession>
<protein>
    <submittedName>
        <fullName evidence="2">Uncharacterized protein</fullName>
    </submittedName>
</protein>
<evidence type="ECO:0000256" key="1">
    <source>
        <dbReference type="SAM" id="MobiDB-lite"/>
    </source>
</evidence>
<evidence type="ECO:0000313" key="3">
    <source>
        <dbReference type="Proteomes" id="UP001552299"/>
    </source>
</evidence>
<organism evidence="2 3">
    <name type="scientific">Dendrobium thyrsiflorum</name>
    <name type="common">Pinecone-like raceme dendrobium</name>
    <name type="synonym">Orchid</name>
    <dbReference type="NCBI Taxonomy" id="117978"/>
    <lineage>
        <taxon>Eukaryota</taxon>
        <taxon>Viridiplantae</taxon>
        <taxon>Streptophyta</taxon>
        <taxon>Embryophyta</taxon>
        <taxon>Tracheophyta</taxon>
        <taxon>Spermatophyta</taxon>
        <taxon>Magnoliopsida</taxon>
        <taxon>Liliopsida</taxon>
        <taxon>Asparagales</taxon>
        <taxon>Orchidaceae</taxon>
        <taxon>Epidendroideae</taxon>
        <taxon>Malaxideae</taxon>
        <taxon>Dendrobiinae</taxon>
        <taxon>Dendrobium</taxon>
    </lineage>
</organism>
<comment type="caution">
    <text evidence="2">The sequence shown here is derived from an EMBL/GenBank/DDBJ whole genome shotgun (WGS) entry which is preliminary data.</text>
</comment>
<feature type="region of interest" description="Disordered" evidence="1">
    <location>
        <begin position="1"/>
        <end position="49"/>
    </location>
</feature>
<dbReference type="Proteomes" id="UP001552299">
    <property type="component" value="Unassembled WGS sequence"/>
</dbReference>
<keyword evidence="3" id="KW-1185">Reference proteome</keyword>
<dbReference type="AlphaFoldDB" id="A0ABD0U267"/>
<gene>
    <name evidence="2" type="ORF">M5K25_024498</name>
</gene>
<sequence>MRQSSGRSEQASAGFGRRRRPKLDPAGSRSDVDCRPAAGQRVDDEGRRQVWESWPGSAWLACVGVRSEAKTARSSAWSELSRNGWQVDLFPGLRLECQGSDLQQINPVWDGVPNP</sequence>
<proteinExistence type="predicted"/>
<evidence type="ECO:0000313" key="2">
    <source>
        <dbReference type="EMBL" id="KAL0906037.1"/>
    </source>
</evidence>
<dbReference type="EMBL" id="JANQDX010000018">
    <property type="protein sequence ID" value="KAL0906037.1"/>
    <property type="molecule type" value="Genomic_DNA"/>
</dbReference>